<dbReference type="PROSITE" id="PS50089">
    <property type="entry name" value="ZF_RING_2"/>
    <property type="match status" value="1"/>
</dbReference>
<dbReference type="InterPro" id="IPR013083">
    <property type="entry name" value="Znf_RING/FYVE/PHD"/>
</dbReference>
<organism evidence="6 7">
    <name type="scientific">Stylosanthes scabra</name>
    <dbReference type="NCBI Taxonomy" id="79078"/>
    <lineage>
        <taxon>Eukaryota</taxon>
        <taxon>Viridiplantae</taxon>
        <taxon>Streptophyta</taxon>
        <taxon>Embryophyta</taxon>
        <taxon>Tracheophyta</taxon>
        <taxon>Spermatophyta</taxon>
        <taxon>Magnoliopsida</taxon>
        <taxon>eudicotyledons</taxon>
        <taxon>Gunneridae</taxon>
        <taxon>Pentapetalae</taxon>
        <taxon>rosids</taxon>
        <taxon>fabids</taxon>
        <taxon>Fabales</taxon>
        <taxon>Fabaceae</taxon>
        <taxon>Papilionoideae</taxon>
        <taxon>50 kb inversion clade</taxon>
        <taxon>dalbergioids sensu lato</taxon>
        <taxon>Dalbergieae</taxon>
        <taxon>Pterocarpus clade</taxon>
        <taxon>Stylosanthes</taxon>
    </lineage>
</organism>
<evidence type="ECO:0000256" key="3">
    <source>
        <dbReference type="ARBA" id="ARBA00022833"/>
    </source>
</evidence>
<name>A0ABU6TBX2_9FABA</name>
<evidence type="ECO:0000256" key="1">
    <source>
        <dbReference type="ARBA" id="ARBA00022723"/>
    </source>
</evidence>
<accession>A0ABU6TBX2</accession>
<dbReference type="Gene3D" id="3.30.40.10">
    <property type="entry name" value="Zinc/RING finger domain, C3HC4 (zinc finger)"/>
    <property type="match status" value="1"/>
</dbReference>
<keyword evidence="3" id="KW-0862">Zinc</keyword>
<keyword evidence="1" id="KW-0479">Metal-binding</keyword>
<dbReference type="SMART" id="SM00184">
    <property type="entry name" value="RING"/>
    <property type="match status" value="1"/>
</dbReference>
<protein>
    <recommendedName>
        <fullName evidence="5">RING-type domain-containing protein</fullName>
    </recommendedName>
</protein>
<comment type="caution">
    <text evidence="6">The sequence shown here is derived from an EMBL/GenBank/DDBJ whole genome shotgun (WGS) entry which is preliminary data.</text>
</comment>
<keyword evidence="7" id="KW-1185">Reference proteome</keyword>
<proteinExistence type="predicted"/>
<evidence type="ECO:0000313" key="7">
    <source>
        <dbReference type="Proteomes" id="UP001341840"/>
    </source>
</evidence>
<dbReference type="InterPro" id="IPR051834">
    <property type="entry name" value="RING_finger_E3_ligase"/>
</dbReference>
<dbReference type="CDD" id="cd16454">
    <property type="entry name" value="RING-H2_PA-TM-RING"/>
    <property type="match status" value="1"/>
</dbReference>
<evidence type="ECO:0000259" key="5">
    <source>
        <dbReference type="PROSITE" id="PS50089"/>
    </source>
</evidence>
<dbReference type="SUPFAM" id="SSF57850">
    <property type="entry name" value="RING/U-box"/>
    <property type="match status" value="1"/>
</dbReference>
<dbReference type="Pfam" id="PF13639">
    <property type="entry name" value="zf-RING_2"/>
    <property type="match status" value="1"/>
</dbReference>
<dbReference type="PANTHER" id="PTHR45931">
    <property type="entry name" value="SI:CH211-59O9.10"/>
    <property type="match status" value="1"/>
</dbReference>
<dbReference type="PANTHER" id="PTHR45931:SF3">
    <property type="entry name" value="RING ZINC FINGER-CONTAINING PROTEIN"/>
    <property type="match status" value="1"/>
</dbReference>
<dbReference type="EMBL" id="JASCZI010090713">
    <property type="protein sequence ID" value="MED6145433.1"/>
    <property type="molecule type" value="Genomic_DNA"/>
</dbReference>
<keyword evidence="2 4" id="KW-0863">Zinc-finger</keyword>
<reference evidence="6 7" key="1">
    <citation type="journal article" date="2023" name="Plants (Basel)">
        <title>Bridging the Gap: Combining Genomics and Transcriptomics Approaches to Understand Stylosanthes scabra, an Orphan Legume from the Brazilian Caatinga.</title>
        <authorList>
            <person name="Ferreira-Neto J.R.C."/>
            <person name="da Silva M.D."/>
            <person name="Binneck E."/>
            <person name="de Melo N.F."/>
            <person name="da Silva R.H."/>
            <person name="de Melo A.L.T.M."/>
            <person name="Pandolfi V."/>
            <person name="Bustamante F.O."/>
            <person name="Brasileiro-Vidal A.C."/>
            <person name="Benko-Iseppon A.M."/>
        </authorList>
    </citation>
    <scope>NUCLEOTIDE SEQUENCE [LARGE SCALE GENOMIC DNA]</scope>
    <source>
        <tissue evidence="6">Leaves</tissue>
    </source>
</reference>
<evidence type="ECO:0000256" key="4">
    <source>
        <dbReference type="PROSITE-ProRule" id="PRU00175"/>
    </source>
</evidence>
<gene>
    <name evidence="6" type="ORF">PIB30_025259</name>
</gene>
<evidence type="ECO:0000256" key="2">
    <source>
        <dbReference type="ARBA" id="ARBA00022771"/>
    </source>
</evidence>
<sequence>MAGMLPGVESARRRRLHGSKGCLDLPSSSMASTHNTTRRSSLCLYAANHEPLHSPSSSSVLHRSMIYQPQPDLNMVGEAREARRRLDDKFRSQRKSENRSIKCAENRAASIAELHTEVYGSKRIGSRRFSWSKLSWKASEQEDCAVCLELFKVGETLMHLPCAHRFHSKCLNPWLQNNSHCPCCRTAII</sequence>
<evidence type="ECO:0000313" key="6">
    <source>
        <dbReference type="EMBL" id="MED6145433.1"/>
    </source>
</evidence>
<dbReference type="InterPro" id="IPR001841">
    <property type="entry name" value="Znf_RING"/>
</dbReference>
<dbReference type="Proteomes" id="UP001341840">
    <property type="component" value="Unassembled WGS sequence"/>
</dbReference>
<feature type="domain" description="RING-type" evidence="5">
    <location>
        <begin position="144"/>
        <end position="185"/>
    </location>
</feature>